<name>A0A6P1NE41_9PROT</name>
<gene>
    <name evidence="2" type="ORF">GT348_01695</name>
</gene>
<dbReference type="RefSeq" id="WP_160618245.1">
    <property type="nucleotide sequence ID" value="NZ_CP047652.1"/>
</dbReference>
<evidence type="ECO:0000313" key="3">
    <source>
        <dbReference type="Proteomes" id="UP000463975"/>
    </source>
</evidence>
<keyword evidence="2" id="KW-0560">Oxidoreductase</keyword>
<dbReference type="InterPro" id="IPR038732">
    <property type="entry name" value="HpyO/CreE_NAD-binding"/>
</dbReference>
<accession>A0A6P1NE41</accession>
<evidence type="ECO:0000313" key="2">
    <source>
        <dbReference type="EMBL" id="QHI95167.1"/>
    </source>
</evidence>
<dbReference type="KEGG" id="bomb:GT348_01695"/>
<feature type="domain" description="FAD-dependent urate hydroxylase HpyO/Asp monooxygenase CreE-like FAD/NAD(P)-binding" evidence="1">
    <location>
        <begin position="1"/>
        <end position="102"/>
    </location>
</feature>
<organism evidence="2 3">
    <name type="scientific">Aristophania vespae</name>
    <dbReference type="NCBI Taxonomy" id="2697033"/>
    <lineage>
        <taxon>Bacteria</taxon>
        <taxon>Pseudomonadati</taxon>
        <taxon>Pseudomonadota</taxon>
        <taxon>Alphaproteobacteria</taxon>
        <taxon>Acetobacterales</taxon>
        <taxon>Acetobacteraceae</taxon>
        <taxon>Aristophania</taxon>
    </lineage>
</organism>
<dbReference type="InterPro" id="IPR036188">
    <property type="entry name" value="FAD/NAD-bd_sf"/>
</dbReference>
<dbReference type="EMBL" id="CP047652">
    <property type="protein sequence ID" value="QHI95167.1"/>
    <property type="molecule type" value="Genomic_DNA"/>
</dbReference>
<keyword evidence="2" id="KW-0503">Monooxygenase</keyword>
<dbReference type="Pfam" id="PF13454">
    <property type="entry name" value="NAD_binding_9"/>
    <property type="match status" value="1"/>
</dbReference>
<keyword evidence="3" id="KW-1185">Reference proteome</keyword>
<dbReference type="PANTHER" id="PTHR40254">
    <property type="entry name" value="BLR0577 PROTEIN"/>
    <property type="match status" value="1"/>
</dbReference>
<dbReference type="AlphaFoldDB" id="A0A6P1NE41"/>
<dbReference type="Gene3D" id="3.50.50.60">
    <property type="entry name" value="FAD/NAD(P)-binding domain"/>
    <property type="match status" value="1"/>
</dbReference>
<reference evidence="2 3" key="1">
    <citation type="submission" date="2020-01" db="EMBL/GenBank/DDBJ databases">
        <title>Genome sequencing of strain KACC 21507.</title>
        <authorList>
            <person name="Heo J."/>
            <person name="Kim S.-J."/>
            <person name="Kim J.-S."/>
            <person name="Hong S.-B."/>
            <person name="Kwon S.-W."/>
        </authorList>
    </citation>
    <scope>NUCLEOTIDE SEQUENCE [LARGE SCALE GENOMIC DNA]</scope>
    <source>
        <strain evidence="2 3">KACC 21507</strain>
    </source>
</reference>
<dbReference type="GO" id="GO:0004497">
    <property type="term" value="F:monooxygenase activity"/>
    <property type="evidence" value="ECO:0007669"/>
    <property type="project" value="UniProtKB-KW"/>
</dbReference>
<dbReference type="Proteomes" id="UP000463975">
    <property type="component" value="Chromosome"/>
</dbReference>
<dbReference type="PANTHER" id="PTHR40254:SF1">
    <property type="entry name" value="BLR0577 PROTEIN"/>
    <property type="match status" value="1"/>
</dbReference>
<dbReference type="InterPro" id="IPR052189">
    <property type="entry name" value="L-asp_N-monooxygenase_NS-form"/>
</dbReference>
<sequence>MLLNTTVEFTFTDPDNPQEFLNYLNDVLNCDVKGEDFVSREYFYQFLEFKISRTPRFSQYVHFIREDVLSVKKISSHPQKGFLLKTALQTQAYDACILCCGQNLKKISPNQFSSSIISPYPASALNQFRDEKLLIIGSGLASIDVLVHLSKNHFRGEIDLLTRSAALPSVKKRDPALQVPEFAAFLADHNKGTSSGYEKLNSLVRAIDSYCQKKGSSLSYFQNYKPSLTDQLHYDYDLCRSAHNIWEDIIVDIIYALNNIWPDLTNREKDYFHTDIEPWLGRLLDAMPLKSADAILKLAENVPIQFVSHEKATQTHYSAIINATGLDKPSTSIFLQSLAQDGLLSFNHAGGVKTCPQTGRTKTALHLYSCGAINRGESYTSGSIYWTALTAQKISQTLLSR</sequence>
<protein>
    <submittedName>
        <fullName evidence="2">SidA/IucD/PvdA family monooxygenase</fullName>
    </submittedName>
</protein>
<proteinExistence type="predicted"/>
<evidence type="ECO:0000259" key="1">
    <source>
        <dbReference type="Pfam" id="PF13454"/>
    </source>
</evidence>